<dbReference type="InterPro" id="IPR008907">
    <property type="entry name" value="TPP/p25"/>
</dbReference>
<evidence type="ECO:0000313" key="4">
    <source>
        <dbReference type="Proteomes" id="UP000318571"/>
    </source>
</evidence>
<dbReference type="Gene3D" id="1.10.238.10">
    <property type="entry name" value="EF-hand"/>
    <property type="match status" value="1"/>
</dbReference>
<feature type="region of interest" description="Disordered" evidence="2">
    <location>
        <begin position="275"/>
        <end position="316"/>
    </location>
</feature>
<dbReference type="PANTHER" id="PTHR12932">
    <property type="entry name" value="P25 ALPHA-RELATED"/>
    <property type="match status" value="1"/>
</dbReference>
<dbReference type="Proteomes" id="UP000318571">
    <property type="component" value="Chromosome 7"/>
</dbReference>
<feature type="compositionally biased region" description="Low complexity" evidence="2">
    <location>
        <begin position="52"/>
        <end position="71"/>
    </location>
</feature>
<dbReference type="GO" id="GO:0015631">
    <property type="term" value="F:tubulin binding"/>
    <property type="evidence" value="ECO:0007669"/>
    <property type="project" value="InterPro"/>
</dbReference>
<reference evidence="3 4" key="1">
    <citation type="journal article" date="2018" name="Nat. Ecol. Evol.">
        <title>Genomic signatures of mitonuclear coevolution across populations of Tigriopus californicus.</title>
        <authorList>
            <person name="Barreto F.S."/>
            <person name="Watson E.T."/>
            <person name="Lima T.G."/>
            <person name="Willett C.S."/>
            <person name="Edmands S."/>
            <person name="Li W."/>
            <person name="Burton R.S."/>
        </authorList>
    </citation>
    <scope>NUCLEOTIDE SEQUENCE [LARGE SCALE GENOMIC DNA]</scope>
    <source>
        <strain evidence="3 4">San Diego</strain>
    </source>
</reference>
<dbReference type="GO" id="GO:0046785">
    <property type="term" value="P:microtubule polymerization"/>
    <property type="evidence" value="ECO:0007669"/>
    <property type="project" value="InterPro"/>
</dbReference>
<dbReference type="SUPFAM" id="SSF47473">
    <property type="entry name" value="EF-hand"/>
    <property type="match status" value="1"/>
</dbReference>
<dbReference type="PANTHER" id="PTHR12932:SF9">
    <property type="entry name" value="TUBULIN POLYMERIZATION-PROMOTING PROTEIN HOMOLOG"/>
    <property type="match status" value="1"/>
</dbReference>
<dbReference type="InterPro" id="IPR011992">
    <property type="entry name" value="EF-hand-dom_pair"/>
</dbReference>
<accession>A0A553P509</accession>
<gene>
    <name evidence="3" type="ORF">TCAL_00184</name>
</gene>
<dbReference type="GO" id="GO:0032273">
    <property type="term" value="P:positive regulation of protein polymerization"/>
    <property type="evidence" value="ECO:0007669"/>
    <property type="project" value="TreeGrafter"/>
</dbReference>
<evidence type="ECO:0000256" key="2">
    <source>
        <dbReference type="SAM" id="MobiDB-lite"/>
    </source>
</evidence>
<feature type="compositionally biased region" description="Basic residues" evidence="2">
    <location>
        <begin position="294"/>
        <end position="316"/>
    </location>
</feature>
<dbReference type="Pfam" id="PF05517">
    <property type="entry name" value="p25-alpha"/>
    <property type="match status" value="1"/>
</dbReference>
<sequence length="316" mass="36889">MTPQLPSQVGFYLLPPEQKSKRRKHPRPLVPRHWKSQSHLDVITEASEESRNSTPNTSSTLTQLLSPTLLRKNTALPGLMFDRPTRHPSLDDLRGYGRNMSYDQDVGSRQESQDSVEEEEVPQPSHPQPNTSKRIPVPPPPPVEYPDYRFGYKGKSGGPHFEVESRGLRMRRYSMLLSRPGLRRQFDRFARYGEPRATGDFITLSQTEKWFKQAGVIDNWNVTTTDTAIYFRKISKGSKWVDYDNWRIFLEELAWRKRLNLDYLIDRLELTGKPPVTNSSYVPPPTQQPQPTGSKHHYERKLHHNRFASHDRRRNY</sequence>
<comment type="similarity">
    <text evidence="1">Belongs to the TPPP family.</text>
</comment>
<dbReference type="GO" id="GO:0001578">
    <property type="term" value="P:microtubule bundle formation"/>
    <property type="evidence" value="ECO:0007669"/>
    <property type="project" value="TreeGrafter"/>
</dbReference>
<protein>
    <submittedName>
        <fullName evidence="3">Uncharacterized protein</fullName>
    </submittedName>
</protein>
<keyword evidence="4" id="KW-1185">Reference proteome</keyword>
<proteinExistence type="inferred from homology"/>
<comment type="caution">
    <text evidence="3">The sequence shown here is derived from an EMBL/GenBank/DDBJ whole genome shotgun (WGS) entry which is preliminary data.</text>
</comment>
<evidence type="ECO:0000256" key="1">
    <source>
        <dbReference type="ARBA" id="ARBA00010994"/>
    </source>
</evidence>
<feature type="compositionally biased region" description="Basic residues" evidence="2">
    <location>
        <begin position="20"/>
        <end position="36"/>
    </location>
</feature>
<evidence type="ECO:0000313" key="3">
    <source>
        <dbReference type="EMBL" id="TRY72765.1"/>
    </source>
</evidence>
<dbReference type="GO" id="GO:0005874">
    <property type="term" value="C:microtubule"/>
    <property type="evidence" value="ECO:0007669"/>
    <property type="project" value="TreeGrafter"/>
</dbReference>
<organism evidence="3 4">
    <name type="scientific">Tigriopus californicus</name>
    <name type="common">Marine copepod</name>
    <dbReference type="NCBI Taxonomy" id="6832"/>
    <lineage>
        <taxon>Eukaryota</taxon>
        <taxon>Metazoa</taxon>
        <taxon>Ecdysozoa</taxon>
        <taxon>Arthropoda</taxon>
        <taxon>Crustacea</taxon>
        <taxon>Multicrustacea</taxon>
        <taxon>Hexanauplia</taxon>
        <taxon>Copepoda</taxon>
        <taxon>Harpacticoida</taxon>
        <taxon>Harpacticidae</taxon>
        <taxon>Tigriopus</taxon>
    </lineage>
</organism>
<feature type="region of interest" description="Disordered" evidence="2">
    <location>
        <begin position="1"/>
        <end position="143"/>
    </location>
</feature>
<dbReference type="AlphaFoldDB" id="A0A553P509"/>
<name>A0A553P509_TIGCA</name>
<dbReference type="EMBL" id="VCGU01000008">
    <property type="protein sequence ID" value="TRY72765.1"/>
    <property type="molecule type" value="Genomic_DNA"/>
</dbReference>
<feature type="compositionally biased region" description="Basic and acidic residues" evidence="2">
    <location>
        <begin position="83"/>
        <end position="95"/>
    </location>
</feature>